<evidence type="ECO:0000313" key="14">
    <source>
        <dbReference type="EMBL" id="KAB0802204.1"/>
    </source>
</evidence>
<reference evidence="13" key="1">
    <citation type="journal article" date="2016" name="Sci. Rep.">
        <title>Molecular characterization of firefly nuptial gifts: a multi-omics approach sheds light on postcopulatory sexual selection.</title>
        <authorList>
            <person name="Al-Wathiqui N."/>
            <person name="Fallon T.R."/>
            <person name="South A."/>
            <person name="Weng J.K."/>
            <person name="Lewis S.M."/>
        </authorList>
    </citation>
    <scope>NUCLEOTIDE SEQUENCE</scope>
</reference>
<reference evidence="14 15" key="2">
    <citation type="journal article" date="2018" name="Elife">
        <title>Firefly genomes illuminate parallel origins of bioluminescence in beetles.</title>
        <authorList>
            <person name="Fallon T.R."/>
            <person name="Lower S.E."/>
            <person name="Chang C.H."/>
            <person name="Bessho-Uehara M."/>
            <person name="Martin G.J."/>
            <person name="Bewick A.J."/>
            <person name="Behringer M."/>
            <person name="Debat H.J."/>
            <person name="Wong I."/>
            <person name="Day J.C."/>
            <person name="Suvorov A."/>
            <person name="Silva C.J."/>
            <person name="Stanger-Hall K.F."/>
            <person name="Hall D.W."/>
            <person name="Schmitz R.J."/>
            <person name="Nelson D.R."/>
            <person name="Lewis S.M."/>
            <person name="Shigenobu S."/>
            <person name="Bybee S.M."/>
            <person name="Larracuente A.M."/>
            <person name="Oba Y."/>
            <person name="Weng J.K."/>
        </authorList>
    </citation>
    <scope>NUCLEOTIDE SEQUENCE [LARGE SCALE GENOMIC DNA]</scope>
    <source>
        <strain evidence="14">1611_PpyrPB1</strain>
        <tissue evidence="14">Whole body</tissue>
    </source>
</reference>
<comment type="subcellular location">
    <subcellularLocation>
        <location evidence="1">Mitochondrion</location>
    </subcellularLocation>
</comment>
<evidence type="ECO:0000256" key="9">
    <source>
        <dbReference type="ARBA" id="ARBA00023128"/>
    </source>
</evidence>
<dbReference type="InterPro" id="IPR055063">
    <property type="entry name" value="Rib_mS39_PPR"/>
</dbReference>
<evidence type="ECO:0000256" key="5">
    <source>
        <dbReference type="ARBA" id="ARBA00022845"/>
    </source>
</evidence>
<dbReference type="GO" id="GO:0032543">
    <property type="term" value="P:mitochondrial translation"/>
    <property type="evidence" value="ECO:0007669"/>
    <property type="project" value="InterPro"/>
</dbReference>
<accession>A0A1Y1LFU0</accession>
<dbReference type="GO" id="GO:0019843">
    <property type="term" value="F:rRNA binding"/>
    <property type="evidence" value="ECO:0007669"/>
    <property type="project" value="UniProtKB-KW"/>
</dbReference>
<dbReference type="InParanoid" id="A0A1Y1LFU0"/>
<keyword evidence="9" id="KW-0496">Mitochondrion</keyword>
<keyword evidence="4" id="KW-0677">Repeat</keyword>
<evidence type="ECO:0000256" key="4">
    <source>
        <dbReference type="ARBA" id="ARBA00022737"/>
    </source>
</evidence>
<name>A0A1Y1LFU0_PHOPY</name>
<dbReference type="PROSITE" id="PS51375">
    <property type="entry name" value="PPR"/>
    <property type="match status" value="1"/>
</dbReference>
<dbReference type="InterPro" id="IPR011990">
    <property type="entry name" value="TPR-like_helical_dom_sf"/>
</dbReference>
<dbReference type="Pfam" id="PF22330">
    <property type="entry name" value="Rib_mS39_PPR"/>
    <property type="match status" value="1"/>
</dbReference>
<proteinExistence type="inferred from homology"/>
<keyword evidence="3" id="KW-0699">rRNA-binding</keyword>
<dbReference type="InterPro" id="IPR002885">
    <property type="entry name" value="PPR_rpt"/>
</dbReference>
<dbReference type="AlphaFoldDB" id="A0A1Y1LFU0"/>
<evidence type="ECO:0000256" key="12">
    <source>
        <dbReference type="PROSITE-ProRule" id="PRU00708"/>
    </source>
</evidence>
<dbReference type="InterPro" id="IPR037387">
    <property type="entry name" value="PTCD3"/>
</dbReference>
<dbReference type="PANTHER" id="PTHR16276:SF1">
    <property type="entry name" value="SMALL RIBOSOMAL SUBUNIT PROTEIN MS39"/>
    <property type="match status" value="1"/>
</dbReference>
<dbReference type="GO" id="GO:0005840">
    <property type="term" value="C:ribosome"/>
    <property type="evidence" value="ECO:0007669"/>
    <property type="project" value="UniProtKB-KW"/>
</dbReference>
<evidence type="ECO:0000256" key="10">
    <source>
        <dbReference type="ARBA" id="ARBA00023274"/>
    </source>
</evidence>
<feature type="repeat" description="PPR" evidence="12">
    <location>
        <begin position="223"/>
        <end position="257"/>
    </location>
</feature>
<dbReference type="OrthoDB" id="185373at2759"/>
<keyword evidence="6" id="KW-0694">RNA-binding</keyword>
<evidence type="ECO:0000256" key="1">
    <source>
        <dbReference type="ARBA" id="ARBA00004173"/>
    </source>
</evidence>
<keyword evidence="8" id="KW-0689">Ribosomal protein</keyword>
<evidence type="ECO:0000256" key="8">
    <source>
        <dbReference type="ARBA" id="ARBA00022980"/>
    </source>
</evidence>
<gene>
    <name evidence="14" type="ORF">PPYR_04390</name>
</gene>
<protein>
    <recommendedName>
        <fullName evidence="11">Small ribosomal subunit protein mS39</fullName>
    </recommendedName>
</protein>
<dbReference type="Pfam" id="PF13812">
    <property type="entry name" value="PPR_3"/>
    <property type="match status" value="1"/>
</dbReference>
<evidence type="ECO:0000313" key="13">
    <source>
        <dbReference type="EMBL" id="JAV70436.1"/>
    </source>
</evidence>
<dbReference type="GO" id="GO:0005739">
    <property type="term" value="C:mitochondrion"/>
    <property type="evidence" value="ECO:0007669"/>
    <property type="project" value="UniProtKB-SubCell"/>
</dbReference>
<evidence type="ECO:0000256" key="3">
    <source>
        <dbReference type="ARBA" id="ARBA00022730"/>
    </source>
</evidence>
<keyword evidence="5" id="KW-0810">Translation regulation</keyword>
<comment type="similarity">
    <text evidence="2">Belongs to the mitochondrion-specific ribosomal protein mS39 family.</text>
</comment>
<evidence type="ECO:0000256" key="6">
    <source>
        <dbReference type="ARBA" id="ARBA00022884"/>
    </source>
</evidence>
<dbReference type="EMBL" id="GEZM01061488">
    <property type="protein sequence ID" value="JAV70436.1"/>
    <property type="molecule type" value="Transcribed_RNA"/>
</dbReference>
<keyword evidence="7" id="KW-0809">Transit peptide</keyword>
<organism evidence="13">
    <name type="scientific">Photinus pyralis</name>
    <name type="common">Common eastern firefly</name>
    <name type="synonym">Lampyris pyralis</name>
    <dbReference type="NCBI Taxonomy" id="7054"/>
    <lineage>
        <taxon>Eukaryota</taxon>
        <taxon>Metazoa</taxon>
        <taxon>Ecdysozoa</taxon>
        <taxon>Arthropoda</taxon>
        <taxon>Hexapoda</taxon>
        <taxon>Insecta</taxon>
        <taxon>Pterygota</taxon>
        <taxon>Neoptera</taxon>
        <taxon>Endopterygota</taxon>
        <taxon>Coleoptera</taxon>
        <taxon>Polyphaga</taxon>
        <taxon>Elateriformia</taxon>
        <taxon>Elateroidea</taxon>
        <taxon>Lampyridae</taxon>
        <taxon>Lampyrinae</taxon>
        <taxon>Photinus</taxon>
    </lineage>
</organism>
<keyword evidence="15" id="KW-1185">Reference proteome</keyword>
<reference evidence="14" key="3">
    <citation type="submission" date="2019-08" db="EMBL/GenBank/DDBJ databases">
        <authorList>
            <consortium name="Photinus pyralis genome working group"/>
            <person name="Fallon T.R."/>
            <person name="Sander Lower S.E."/>
            <person name="Weng J.-K."/>
        </authorList>
    </citation>
    <scope>NUCLEOTIDE SEQUENCE</scope>
    <source>
        <strain evidence="14">1611_PpyrPB1</strain>
        <tissue evidence="14">Whole body</tissue>
    </source>
</reference>
<dbReference type="GO" id="GO:1990904">
    <property type="term" value="C:ribonucleoprotein complex"/>
    <property type="evidence" value="ECO:0007669"/>
    <property type="project" value="UniProtKB-KW"/>
</dbReference>
<dbReference type="FunCoup" id="A0A1Y1LFU0">
    <property type="interactions" value="1787"/>
</dbReference>
<evidence type="ECO:0000313" key="15">
    <source>
        <dbReference type="Proteomes" id="UP000327044"/>
    </source>
</evidence>
<dbReference type="NCBIfam" id="TIGR00756">
    <property type="entry name" value="PPR"/>
    <property type="match status" value="1"/>
</dbReference>
<dbReference type="Gene3D" id="1.25.40.10">
    <property type="entry name" value="Tetratricopeptide repeat domain"/>
    <property type="match status" value="1"/>
</dbReference>
<dbReference type="GO" id="GO:0043024">
    <property type="term" value="F:ribosomal small subunit binding"/>
    <property type="evidence" value="ECO:0007669"/>
    <property type="project" value="InterPro"/>
</dbReference>
<keyword evidence="10" id="KW-0687">Ribonucleoprotein</keyword>
<dbReference type="Proteomes" id="UP000327044">
    <property type="component" value="Unassembled WGS sequence"/>
</dbReference>
<evidence type="ECO:0000256" key="2">
    <source>
        <dbReference type="ARBA" id="ARBA00008551"/>
    </source>
</evidence>
<dbReference type="EMBL" id="VVIM01000002">
    <property type="protein sequence ID" value="KAB0802204.1"/>
    <property type="molecule type" value="Genomic_DNA"/>
</dbReference>
<dbReference type="GO" id="GO:0006417">
    <property type="term" value="P:regulation of translation"/>
    <property type="evidence" value="ECO:0007669"/>
    <property type="project" value="UniProtKB-KW"/>
</dbReference>
<evidence type="ECO:0000256" key="7">
    <source>
        <dbReference type="ARBA" id="ARBA00022946"/>
    </source>
</evidence>
<sequence length="654" mass="74891">MSFVKVITSKLSIARIAAPKTILTSCYCTDVEHQIQIPNRIHRGPTDILQALESTVQRDYTAAHYKYHDDPYLTPMSNLGKRTFAMAQEAGRKAAHWVRKENADLFQHREAEPMIKAFVPPKIYTENSDVCEEDLINAIKDVQVADSTLIYKLLKNKNVDISHGTLQQLLELICFYNCEEPLGEEFIEERWFKQSARGKERQRKTWKDGSFAEEVFISFENPGAEAYSAIIQGMAKYGQIDRSAQLFEEAQNKGLVLSADTFNAIISVSDFLKEGYDHRWKFILETLSLMSMAKVKPNLGTLNSVLKILSTMGTGKVVKQHVLRTLSEFRALGIEPSLASWYYVLISFCKERGPVSPILRNIMAELNGKEFKIRDSRDTFFFVTAMDVCHHHLCDKELAKQVDNLLHLHNNYDLIGDSYKESIYYRHYITLLCKTEPLEDFMENVYQKLVPNIYVPEPSVMLDILKYVEANDAINYLPRLWSDIVIFDHANRENILTLILNIMINNGNREAQIVEKLSNVAWDIWSKVEYQQEHRTKVLSFTGDMLGKIMTLTLRNNDFEKASKVMDKLENNQQSVLGVPQFETLKLYVDHCIQQKRPSSGIDCLQYAVDSGFEQASELAASLIKHLTLDETHLQRISSLVGQAVLTENSVTEV</sequence>
<evidence type="ECO:0000256" key="11">
    <source>
        <dbReference type="ARBA" id="ARBA00035134"/>
    </source>
</evidence>
<dbReference type="PANTHER" id="PTHR16276">
    <property type="entry name" value="PENTATRICOPEPTIDE REPEAT DOMAIN-CONTAINING PROTEIN 3"/>
    <property type="match status" value="1"/>
</dbReference>